<evidence type="ECO:0000313" key="1">
    <source>
        <dbReference type="EMBL" id="CAE7728144.1"/>
    </source>
</evidence>
<accession>A0A812XDY2</accession>
<dbReference type="Proteomes" id="UP000649617">
    <property type="component" value="Unassembled WGS sequence"/>
</dbReference>
<dbReference type="EMBL" id="CAJNIZ010045716">
    <property type="protein sequence ID" value="CAE7728144.1"/>
    <property type="molecule type" value="Genomic_DNA"/>
</dbReference>
<reference evidence="1" key="1">
    <citation type="submission" date="2021-02" db="EMBL/GenBank/DDBJ databases">
        <authorList>
            <person name="Dougan E. K."/>
            <person name="Rhodes N."/>
            <person name="Thang M."/>
            <person name="Chan C."/>
        </authorList>
    </citation>
    <scope>NUCLEOTIDE SEQUENCE</scope>
</reference>
<comment type="caution">
    <text evidence="1">The sequence shown here is derived from an EMBL/GenBank/DDBJ whole genome shotgun (WGS) entry which is preliminary data.</text>
</comment>
<keyword evidence="2" id="KW-1185">Reference proteome</keyword>
<sequence>MYSGKKNKNKPLLALVDHFARDLADCFHRPIKVDRDGTERSFFLCTLGMKGDWPALTKIGQLRRHHLRDTWSTNTGVGICHRCLGGQEGHSWHDVSYENMLAMRRDVPVPWTSTPGIISNLPVSSKHVADFFKIDLFHTFHKGVFADAAANAIVTFYDFDLLKLKSLDQYMHVLYEDARAFCAGKNYELHMCKLTTQQLGLTRSTDYPAGSWFKGADTTVLCKFMQHKLESIIPELSHDENYSFNVAYLSQIVQLLGFANTFMHVCYNSGLWLTVRQRDLMVKNLVNFLKTWAILAQSAFN</sequence>
<feature type="non-terminal residue" evidence="1">
    <location>
        <position position="301"/>
    </location>
</feature>
<dbReference type="AlphaFoldDB" id="A0A812XDY2"/>
<organism evidence="1 2">
    <name type="scientific">Symbiodinium pilosum</name>
    <name type="common">Dinoflagellate</name>
    <dbReference type="NCBI Taxonomy" id="2952"/>
    <lineage>
        <taxon>Eukaryota</taxon>
        <taxon>Sar</taxon>
        <taxon>Alveolata</taxon>
        <taxon>Dinophyceae</taxon>
        <taxon>Suessiales</taxon>
        <taxon>Symbiodiniaceae</taxon>
        <taxon>Symbiodinium</taxon>
    </lineage>
</organism>
<evidence type="ECO:0000313" key="2">
    <source>
        <dbReference type="Proteomes" id="UP000649617"/>
    </source>
</evidence>
<proteinExistence type="predicted"/>
<gene>
    <name evidence="1" type="ORF">SPIL2461_LOCUS20864</name>
</gene>
<name>A0A812XDY2_SYMPI</name>
<dbReference type="OrthoDB" id="407925at2759"/>
<protein>
    <submittedName>
        <fullName evidence="1">Uncharacterized protein</fullName>
    </submittedName>
</protein>